<gene>
    <name evidence="1" type="ORF">KL86SPO_40346</name>
</gene>
<proteinExistence type="predicted"/>
<evidence type="ECO:0000313" key="1">
    <source>
        <dbReference type="EMBL" id="SCM81861.1"/>
    </source>
</evidence>
<dbReference type="AlphaFoldDB" id="A0A212LWI1"/>
<evidence type="ECO:0008006" key="2">
    <source>
        <dbReference type="Google" id="ProtNLM"/>
    </source>
</evidence>
<sequence length="173" mass="19603">MLLRIGDKIVDRQKIHHTVDKILELRKGGLSQLEVAGQAGVDRTFVSRLETIGEIRKGGRIALIGFPIKNCEEIYAIARREGIDYCLLLSEQERWDFVQTKSGIELFNTIMEIISSVRKHDIVIIIGSNMRIKLMETLLDKAVIGVQIGESPIAEDKYVNPEDICALIKQLRF</sequence>
<name>A0A212LWI1_9FIRM</name>
<organism evidence="1">
    <name type="scientific">uncultured Sporomusa sp</name>
    <dbReference type="NCBI Taxonomy" id="307249"/>
    <lineage>
        <taxon>Bacteria</taxon>
        <taxon>Bacillati</taxon>
        <taxon>Bacillota</taxon>
        <taxon>Negativicutes</taxon>
        <taxon>Selenomonadales</taxon>
        <taxon>Sporomusaceae</taxon>
        <taxon>Sporomusa</taxon>
        <taxon>environmental samples</taxon>
    </lineage>
</organism>
<dbReference type="EMBL" id="FMJE01000004">
    <property type="protein sequence ID" value="SCM81861.1"/>
    <property type="molecule type" value="Genomic_DNA"/>
</dbReference>
<dbReference type="RefSeq" id="WP_075752712.1">
    <property type="nucleotide sequence ID" value="NZ_LT608335.1"/>
</dbReference>
<reference evidence="1" key="1">
    <citation type="submission" date="2016-08" db="EMBL/GenBank/DDBJ databases">
        <authorList>
            <person name="Seilhamer J.J."/>
        </authorList>
    </citation>
    <scope>NUCLEOTIDE SEQUENCE</scope>
    <source>
        <strain evidence="1">86</strain>
    </source>
</reference>
<protein>
    <recommendedName>
        <fullName evidence="2">Transcriptional regulator</fullName>
    </recommendedName>
</protein>
<accession>A0A212LWI1</accession>